<proteinExistence type="predicted"/>
<dbReference type="AlphaFoldDB" id="A0A518AIL7"/>
<dbReference type="EMBL" id="CP036278">
    <property type="protein sequence ID" value="QDU54581.1"/>
    <property type="molecule type" value="Genomic_DNA"/>
</dbReference>
<dbReference type="OrthoDB" id="227207at2"/>
<feature type="signal peptide" evidence="1">
    <location>
        <begin position="1"/>
        <end position="31"/>
    </location>
</feature>
<sequence precursor="true">MMRSISRYFILPMAALAMALAPALSGSTASAADMRDHAQSLNGVPQDAAFYAAWVKNRQQIEVITQSNAWKKLMSIPLVQMGWMQAQTQWQYPTEPEVVKFKKWFDSDEGQDVYALVTEMLSDEVFVYGDESLASLIDVAMQMNSEVSRAQFQSLREYGTERAEDMDEVLQEKLTELLDEYEDDLDVPTVVMGFRIQDRERAVKMLDLAATRLRQAMEQESEIPAWVAEQLERRQVNGHEMLILTITGEQLPWDEIERDMADAPEFYEELREVVEGKTLVLTAGIVEEFVVFAVTDSIEMFEHLGESELLVDSEAFSTLNKHADEQITTIGYASEYFMQSLASQELSFGDMKVMASGLISMVGVDEDRMKAIDKDLSDLFDDIIDYLPEPGAVAGVSFMTDRGIESYTYNWGEMPATVDGTQKLTLLDHLGSDSLGWFVTRGKQSPEGYEKFVNYFLRGLGHFEAIAEEKASEEEWDEYKTVRDEVMPLLAKLDEANRNYLIPGFADGQSALVLDASIADKEWCDFMSPAQSELPMPTLAIVSGVSDSDAVKSGAKIYFDVIQTIIDKAHEANPEEVPPFVLPAPDSKSTSTGTIYSYNQLATLGANERVAPNAGLSDSVLVLSVLPELTEKLLDGSKPELEGPAAEFDRPLASAGYFSFAKAIDLSKPWIDYGIQMVVEQAGEDGSNVVMTVGLFKGQFDQLLDILKVMDSYTGVSYKEGDAWVNHGELRLIDLED</sequence>
<dbReference type="Proteomes" id="UP000315750">
    <property type="component" value="Chromosome"/>
</dbReference>
<keyword evidence="3" id="KW-1185">Reference proteome</keyword>
<keyword evidence="1" id="KW-0732">Signal</keyword>
<evidence type="ECO:0000313" key="2">
    <source>
        <dbReference type="EMBL" id="QDU54581.1"/>
    </source>
</evidence>
<evidence type="ECO:0000256" key="1">
    <source>
        <dbReference type="SAM" id="SignalP"/>
    </source>
</evidence>
<dbReference type="KEGG" id="amuc:Pan181_07640"/>
<evidence type="ECO:0000313" key="3">
    <source>
        <dbReference type="Proteomes" id="UP000315750"/>
    </source>
</evidence>
<name>A0A518AIL7_9BACT</name>
<evidence type="ECO:0008006" key="4">
    <source>
        <dbReference type="Google" id="ProtNLM"/>
    </source>
</evidence>
<feature type="chain" id="PRO_5021854273" description="DUF3352 domain-containing protein" evidence="1">
    <location>
        <begin position="32"/>
        <end position="737"/>
    </location>
</feature>
<reference evidence="2 3" key="1">
    <citation type="submission" date="2019-02" db="EMBL/GenBank/DDBJ databases">
        <title>Deep-cultivation of Planctomycetes and their phenomic and genomic characterization uncovers novel biology.</title>
        <authorList>
            <person name="Wiegand S."/>
            <person name="Jogler M."/>
            <person name="Boedeker C."/>
            <person name="Pinto D."/>
            <person name="Vollmers J."/>
            <person name="Rivas-Marin E."/>
            <person name="Kohn T."/>
            <person name="Peeters S.H."/>
            <person name="Heuer A."/>
            <person name="Rast P."/>
            <person name="Oberbeckmann S."/>
            <person name="Bunk B."/>
            <person name="Jeske O."/>
            <person name="Meyerdierks A."/>
            <person name="Storesund J.E."/>
            <person name="Kallscheuer N."/>
            <person name="Luecker S."/>
            <person name="Lage O.M."/>
            <person name="Pohl T."/>
            <person name="Merkel B.J."/>
            <person name="Hornburger P."/>
            <person name="Mueller R.-W."/>
            <person name="Bruemmer F."/>
            <person name="Labrenz M."/>
            <person name="Spormann A.M."/>
            <person name="Op den Camp H."/>
            <person name="Overmann J."/>
            <person name="Amann R."/>
            <person name="Jetten M.S.M."/>
            <person name="Mascher T."/>
            <person name="Medema M.H."/>
            <person name="Devos D.P."/>
            <person name="Kaster A.-K."/>
            <person name="Ovreas L."/>
            <person name="Rohde M."/>
            <person name="Galperin M.Y."/>
            <person name="Jogler C."/>
        </authorList>
    </citation>
    <scope>NUCLEOTIDE SEQUENCE [LARGE SCALE GENOMIC DNA]</scope>
    <source>
        <strain evidence="2 3">Pan181</strain>
    </source>
</reference>
<organism evidence="2 3">
    <name type="scientific">Aeoliella mucimassa</name>
    <dbReference type="NCBI Taxonomy" id="2527972"/>
    <lineage>
        <taxon>Bacteria</taxon>
        <taxon>Pseudomonadati</taxon>
        <taxon>Planctomycetota</taxon>
        <taxon>Planctomycetia</taxon>
        <taxon>Pirellulales</taxon>
        <taxon>Lacipirellulaceae</taxon>
        <taxon>Aeoliella</taxon>
    </lineage>
</organism>
<dbReference type="RefSeq" id="WP_145245542.1">
    <property type="nucleotide sequence ID" value="NZ_CP036278.1"/>
</dbReference>
<protein>
    <recommendedName>
        <fullName evidence="4">DUF3352 domain-containing protein</fullName>
    </recommendedName>
</protein>
<accession>A0A518AIL7</accession>
<gene>
    <name evidence="2" type="ORF">Pan181_07640</name>
</gene>